<dbReference type="InterPro" id="IPR006311">
    <property type="entry name" value="TAT_signal"/>
</dbReference>
<dbReference type="InterPro" id="IPR006059">
    <property type="entry name" value="SBP"/>
</dbReference>
<dbReference type="InterPro" id="IPR050490">
    <property type="entry name" value="Bact_solute-bd_prot1"/>
</dbReference>
<dbReference type="PANTHER" id="PTHR43649">
    <property type="entry name" value="ARABINOSE-BINDING PROTEIN-RELATED"/>
    <property type="match status" value="1"/>
</dbReference>
<evidence type="ECO:0000313" key="2">
    <source>
        <dbReference type="EMBL" id="MBA8794148.1"/>
    </source>
</evidence>
<dbReference type="SUPFAM" id="SSF53850">
    <property type="entry name" value="Periplasmic binding protein-like II"/>
    <property type="match status" value="1"/>
</dbReference>
<proteinExistence type="predicted"/>
<dbReference type="PANTHER" id="PTHR43649:SF12">
    <property type="entry name" value="DIACETYLCHITOBIOSE BINDING PROTEIN DASA"/>
    <property type="match status" value="1"/>
</dbReference>
<evidence type="ECO:0000256" key="1">
    <source>
        <dbReference type="SAM" id="SignalP"/>
    </source>
</evidence>
<keyword evidence="2" id="KW-0762">Sugar transport</keyword>
<dbReference type="EMBL" id="JACGWT010000002">
    <property type="protein sequence ID" value="MBA8794148.1"/>
    <property type="molecule type" value="Genomic_DNA"/>
</dbReference>
<accession>A0A7W3IS20</accession>
<gene>
    <name evidence="2" type="ORF">FHX74_001753</name>
</gene>
<feature type="signal peptide" evidence="1">
    <location>
        <begin position="1"/>
        <end position="32"/>
    </location>
</feature>
<sequence length="440" mass="46544">MGPNLPASFNRRRLLAAMGLGAAAVGSAPLLAACGGGSSGVSGDSGGSGGSGSKPTISQWYHQYGEAGTQQAVMRYAKAYPDATVKVQWTPGDYTSKLNSGLLSSSGPDVFESSVNIDQVKSNQVVDMTDVIGDLKSDYTEADLKSCTVDGKIYGVKIVDDMGVLYYRKSLLSKAGIQPPTTIDELISASQELTTSNQKGLFIGNDAGVTPSFGGGSLLGPILWTVGSDYLTADNKVGFTSNEVMQSFEKMRQLFNTKSILLGAPTDWWDPSSFTQGLAAMQWCGLWAMPGIQKALGDDFGVVAWPKFSSTVGKPSTFAGGWTSMVSAKAKDVEAAKAFTKWLWIDNTADQEDFNLSYGFHIPPRKSLAAKATKLQSGPAADALKIFNDYAIASNTAWTAKMNSAYADAATAIVRQGGDVESNLNKAAKVVDSELQRLFG</sequence>
<keyword evidence="2" id="KW-0813">Transport</keyword>
<protein>
    <submittedName>
        <fullName evidence="2">Multiple sugar transport system substrate-binding protein</fullName>
    </submittedName>
</protein>
<dbReference type="Pfam" id="PF01547">
    <property type="entry name" value="SBP_bac_1"/>
    <property type="match status" value="1"/>
</dbReference>
<name>A0A7W3IS20_9ACTN</name>
<dbReference type="RefSeq" id="WP_182559657.1">
    <property type="nucleotide sequence ID" value="NZ_JACGWT010000002.1"/>
</dbReference>
<dbReference type="PROSITE" id="PS51318">
    <property type="entry name" value="TAT"/>
    <property type="match status" value="1"/>
</dbReference>
<keyword evidence="3" id="KW-1185">Reference proteome</keyword>
<dbReference type="Proteomes" id="UP000523079">
    <property type="component" value="Unassembled WGS sequence"/>
</dbReference>
<evidence type="ECO:0000313" key="3">
    <source>
        <dbReference type="Proteomes" id="UP000523079"/>
    </source>
</evidence>
<reference evidence="2 3" key="1">
    <citation type="submission" date="2020-07" db="EMBL/GenBank/DDBJ databases">
        <title>Sequencing the genomes of 1000 actinobacteria strains.</title>
        <authorList>
            <person name="Klenk H.-P."/>
        </authorList>
    </citation>
    <scope>NUCLEOTIDE SEQUENCE [LARGE SCALE GENOMIC DNA]</scope>
    <source>
        <strain evidence="2 3">DSM 100723</strain>
    </source>
</reference>
<dbReference type="Gene3D" id="3.40.190.10">
    <property type="entry name" value="Periplasmic binding protein-like II"/>
    <property type="match status" value="1"/>
</dbReference>
<feature type="chain" id="PRO_5030960190" evidence="1">
    <location>
        <begin position="33"/>
        <end position="440"/>
    </location>
</feature>
<organism evidence="2 3">
    <name type="scientific">Microlunatus kandeliicorticis</name>
    <dbReference type="NCBI Taxonomy" id="1759536"/>
    <lineage>
        <taxon>Bacteria</taxon>
        <taxon>Bacillati</taxon>
        <taxon>Actinomycetota</taxon>
        <taxon>Actinomycetes</taxon>
        <taxon>Propionibacteriales</taxon>
        <taxon>Propionibacteriaceae</taxon>
        <taxon>Microlunatus</taxon>
    </lineage>
</organism>
<keyword evidence="1" id="KW-0732">Signal</keyword>
<comment type="caution">
    <text evidence="2">The sequence shown here is derived from an EMBL/GenBank/DDBJ whole genome shotgun (WGS) entry which is preliminary data.</text>
</comment>
<dbReference type="AlphaFoldDB" id="A0A7W3IS20"/>